<dbReference type="EMBL" id="MIQH01000354">
    <property type="protein sequence ID" value="OIR25299.1"/>
    <property type="molecule type" value="Genomic_DNA"/>
</dbReference>
<dbReference type="AlphaFoldDB" id="A0A1J5TWT7"/>
<dbReference type="GO" id="GO:0005829">
    <property type="term" value="C:cytosol"/>
    <property type="evidence" value="ECO:0007669"/>
    <property type="project" value="TreeGrafter"/>
</dbReference>
<dbReference type="GO" id="GO:0008972">
    <property type="term" value="F:phosphomethylpyrimidine kinase activity"/>
    <property type="evidence" value="ECO:0007669"/>
    <property type="project" value="InterPro"/>
</dbReference>
<dbReference type="OrthoDB" id="9810880at2"/>
<name>A0A1J5TWT7_9GAMM</name>
<feature type="domain" description="Pyridoxamine kinase/Phosphomethylpyrimidine kinase" evidence="3">
    <location>
        <begin position="12"/>
        <end position="241"/>
    </location>
</feature>
<keyword evidence="4" id="KW-0418">Kinase</keyword>
<organism evidence="4 5">
    <name type="scientific">Bathymodiolus thermophilus thioautotrophic gill symbiont</name>
    <dbReference type="NCBI Taxonomy" id="2360"/>
    <lineage>
        <taxon>Bacteria</taxon>
        <taxon>Pseudomonadati</taxon>
        <taxon>Pseudomonadota</taxon>
        <taxon>Gammaproteobacteria</taxon>
        <taxon>sulfur-oxidizing symbionts</taxon>
    </lineage>
</organism>
<dbReference type="Gene3D" id="3.40.1190.20">
    <property type="match status" value="1"/>
</dbReference>
<dbReference type="EC" id="2.7.1.49" evidence="2"/>
<dbReference type="RefSeq" id="WP_071563626.1">
    <property type="nucleotide sequence ID" value="NZ_MIQH01000354.1"/>
</dbReference>
<keyword evidence="4" id="KW-0808">Transferase</keyword>
<comment type="caution">
    <text evidence="4">The sequence shown here is derived from an EMBL/GenBank/DDBJ whole genome shotgun (WGS) entry which is preliminary data.</text>
</comment>
<dbReference type="UniPathway" id="UPA00060">
    <property type="reaction ID" value="UER00138"/>
</dbReference>
<dbReference type="PANTHER" id="PTHR20858:SF17">
    <property type="entry name" value="HYDROXYMETHYLPYRIMIDINE_PHOSPHOMETHYLPYRIMIDINE KINASE THI20-RELATED"/>
    <property type="match status" value="1"/>
</dbReference>
<sequence length="259" mass="28288">MNEAVLVLSGLDPCGGAGIAADIETINQFGLTPLPIVTTMTVQNTQSVAEVQPVDVKLMVKQFHHLQADINFEVVKIGLLSSSVQIKAIADLVKGKTIVLDPIVKASTQEVLLQTQVISTLKQDLLPLVEILTPNMAELFTLSGEKDEQKAIEKLACKWILLTTTDVSESSIEHRLYHRAKLVKSYTYDKLSGNYHGSGCTLSSAISALIASGANIELACKNALDYTYQTLLNAKNIGKMQCHPNRMPVKNINDRESWV</sequence>
<evidence type="ECO:0000256" key="2">
    <source>
        <dbReference type="ARBA" id="ARBA00012135"/>
    </source>
</evidence>
<dbReference type="GO" id="GO:0009228">
    <property type="term" value="P:thiamine biosynthetic process"/>
    <property type="evidence" value="ECO:0007669"/>
    <property type="project" value="InterPro"/>
</dbReference>
<evidence type="ECO:0000256" key="1">
    <source>
        <dbReference type="ARBA" id="ARBA00004948"/>
    </source>
</evidence>
<protein>
    <recommendedName>
        <fullName evidence="2">hydroxymethylpyrimidine kinase</fullName>
        <ecNumber evidence="2">2.7.1.49</ecNumber>
    </recommendedName>
</protein>
<dbReference type="InterPro" id="IPR004399">
    <property type="entry name" value="HMP/HMP-P_kinase_dom"/>
</dbReference>
<gene>
    <name evidence="4" type="ORF">BGC33_13090</name>
</gene>
<dbReference type="GO" id="GO:0008902">
    <property type="term" value="F:hydroxymethylpyrimidine kinase activity"/>
    <property type="evidence" value="ECO:0007669"/>
    <property type="project" value="UniProtKB-EC"/>
</dbReference>
<evidence type="ECO:0000313" key="4">
    <source>
        <dbReference type="EMBL" id="OIR25299.1"/>
    </source>
</evidence>
<comment type="pathway">
    <text evidence="1">Cofactor biosynthesis; thiamine diphosphate biosynthesis.</text>
</comment>
<dbReference type="PANTHER" id="PTHR20858">
    <property type="entry name" value="PHOSPHOMETHYLPYRIMIDINE KINASE"/>
    <property type="match status" value="1"/>
</dbReference>
<dbReference type="Proteomes" id="UP000182798">
    <property type="component" value="Unassembled WGS sequence"/>
</dbReference>
<dbReference type="GO" id="GO:0009229">
    <property type="term" value="P:thiamine diphosphate biosynthetic process"/>
    <property type="evidence" value="ECO:0007669"/>
    <property type="project" value="UniProtKB-UniPathway"/>
</dbReference>
<dbReference type="InterPro" id="IPR013749">
    <property type="entry name" value="PM/HMP-P_kinase-1"/>
</dbReference>
<dbReference type="SUPFAM" id="SSF53613">
    <property type="entry name" value="Ribokinase-like"/>
    <property type="match status" value="1"/>
</dbReference>
<dbReference type="CDD" id="cd01169">
    <property type="entry name" value="HMPP_kinase"/>
    <property type="match status" value="1"/>
</dbReference>
<evidence type="ECO:0000313" key="5">
    <source>
        <dbReference type="Proteomes" id="UP000182798"/>
    </source>
</evidence>
<dbReference type="Pfam" id="PF08543">
    <property type="entry name" value="Phos_pyr_kin"/>
    <property type="match status" value="1"/>
</dbReference>
<reference evidence="5" key="1">
    <citation type="submission" date="2016-09" db="EMBL/GenBank/DDBJ databases">
        <title>Genome Sequence of Bathymodiolus thermophilus sulfur-oxidizing gill endosymbiont.</title>
        <authorList>
            <person name="Ponnudurai R."/>
            <person name="Kleiner M."/>
            <person name="Sayavedra L."/>
            <person name="Thuermer A."/>
            <person name="Felbeck H."/>
            <person name="Schlueter R."/>
            <person name="Schweder T."/>
            <person name="Markert S."/>
        </authorList>
    </citation>
    <scope>NUCLEOTIDE SEQUENCE [LARGE SCALE GENOMIC DNA]</scope>
    <source>
        <strain evidence="5">BAT/CrabSpa'14</strain>
    </source>
</reference>
<evidence type="ECO:0000259" key="3">
    <source>
        <dbReference type="Pfam" id="PF08543"/>
    </source>
</evidence>
<dbReference type="InterPro" id="IPR029056">
    <property type="entry name" value="Ribokinase-like"/>
</dbReference>
<proteinExistence type="predicted"/>
<accession>A0A1J5TWT7</accession>